<evidence type="ECO:0000313" key="2">
    <source>
        <dbReference type="Proteomes" id="UP000824533"/>
    </source>
</evidence>
<organism evidence="1 2">
    <name type="scientific">Dendrolimus kikuchii</name>
    <dbReference type="NCBI Taxonomy" id="765133"/>
    <lineage>
        <taxon>Eukaryota</taxon>
        <taxon>Metazoa</taxon>
        <taxon>Ecdysozoa</taxon>
        <taxon>Arthropoda</taxon>
        <taxon>Hexapoda</taxon>
        <taxon>Insecta</taxon>
        <taxon>Pterygota</taxon>
        <taxon>Neoptera</taxon>
        <taxon>Endopterygota</taxon>
        <taxon>Lepidoptera</taxon>
        <taxon>Glossata</taxon>
        <taxon>Ditrysia</taxon>
        <taxon>Bombycoidea</taxon>
        <taxon>Lasiocampidae</taxon>
        <taxon>Dendrolimus</taxon>
    </lineage>
</organism>
<comment type="caution">
    <text evidence="1">The sequence shown here is derived from an EMBL/GenBank/DDBJ whole genome shotgun (WGS) entry which is preliminary data.</text>
</comment>
<dbReference type="Proteomes" id="UP000824533">
    <property type="component" value="Linkage Group LG13"/>
</dbReference>
<dbReference type="EMBL" id="CM034399">
    <property type="protein sequence ID" value="KAJ0176518.1"/>
    <property type="molecule type" value="Genomic_DNA"/>
</dbReference>
<protein>
    <submittedName>
        <fullName evidence="1">Uncharacterized protein</fullName>
    </submittedName>
</protein>
<keyword evidence="2" id="KW-1185">Reference proteome</keyword>
<gene>
    <name evidence="1" type="ORF">K1T71_007697</name>
</gene>
<proteinExistence type="predicted"/>
<reference evidence="1 2" key="1">
    <citation type="journal article" date="2021" name="Front. Genet.">
        <title>Chromosome-Level Genome Assembly Reveals Significant Gene Expansion in the Toll and IMD Signaling Pathways of Dendrolimus kikuchii.</title>
        <authorList>
            <person name="Zhou J."/>
            <person name="Wu P."/>
            <person name="Xiong Z."/>
            <person name="Liu N."/>
            <person name="Zhao N."/>
            <person name="Ji M."/>
            <person name="Qiu Y."/>
            <person name="Yang B."/>
        </authorList>
    </citation>
    <scope>NUCLEOTIDE SEQUENCE [LARGE SCALE GENOMIC DNA]</scope>
    <source>
        <strain evidence="1">Ann1</strain>
    </source>
</reference>
<accession>A0ACC1CYU2</accession>
<name>A0ACC1CYU2_9NEOP</name>
<sequence length="141" mass="15090">MCCGCESVIGNAIGNTLYVLERIASCCAFTALVTCIIASLTVILGFGIGLGYNYCLVEVKTPKAGGSGDITSNTTNTTSKPGDRILRRFDLSDYAINSMAMDSTTGIEPTMRIPMNSAVDFLGLLSKIREFKKPVTLELFV</sequence>
<evidence type="ECO:0000313" key="1">
    <source>
        <dbReference type="EMBL" id="KAJ0176518.1"/>
    </source>
</evidence>